<dbReference type="EMBL" id="APAU02000089">
    <property type="protein sequence ID" value="EUB57255.1"/>
    <property type="molecule type" value="Genomic_DNA"/>
</dbReference>
<feature type="chain" id="PRO_5004881858" description="Ig-like domain-containing protein" evidence="2">
    <location>
        <begin position="27"/>
        <end position="2153"/>
    </location>
</feature>
<dbReference type="KEGG" id="egl:EGR_07865"/>
<sequence>MSPVQHVTKHCVDNLVILLLLGPTCCYLQNDLSRIYVYKYLMDEMPQNYICEGVRKLAEVEHEIVHCVVSGIRQTISVVDPKDIDIVWSPRAEAFSSQREGSIRFFLELKGKAHPYTWLKIRPAEKFGEKSPQIQKKNITWKAGIGGCFRYYIVSPFKAIAFTLKITKDFNWYPDNEYAVDTGSAEIVRYIQTQTGTKLKLQRCQMCSGRNGVTILQNYYVRFTARSSLAKDRIECYVEYEGNSTYFSTPVSIIRTNKLFYYPLFDSVYMKNASKFPPKLDTLTDPRACKVESKTLVSSTNSLLNGVPGRYNVTCGDDEFSQSVLILSSRIFEIFYQKKTIPLVVKLDDSTLQMSDMDRYGCFWVTLSEMGEVVLNKRIDSSIRIVTIQCAAFVGPIAVRATLYHLLTLPTAIKIQLLYNRGYYLLGEHMDDIEVRASVGLIEIPSHDIHCRGKITFKSPFLKISSYTKEGTAEVSCFAKYKEQKGKEKHFRLHFLAQANFRLFTAKLNYMYIVRASYSQKPNETWINADPAQLAPQICNVHCISIHEDGPSFNDTIRIDEIKREFEVFDCYCTRTYKMMLIRRKAEFYFLLKRGLMLRGWQTSYEEACIVDTQSEIGLVPDDFYSKVVPVLKYRQMKGECPSLKCEYVTEDLNKYSLLYWNWHTKAVEFYSAVPYKRKLSYLDCYDLQVEVLNFNILTYPEMIEPSHNVIIPEIQQDLWVYMKDRKGLQMPVYRCFFMEMINLGTEPGHVTLRSYFTESFQTRLYCERVMNGDPVDIPFNFIIYPLNKLKVTIKPEIERIFVGKRYKFTCTSSRPELLQAYGSISMKIYEDEMVIAETNSMSINLKPSGGNKLPHIYSIRCLLRTASHYGELSRRDVTAYGLRLLVPKLKSIHRKAYFHNGDDEVNSRYIFTNEKLELMKELTASENSTSTGVKINVFYQSKQLFSHREIIPTIDIKEVKLQIEGAKKVHVLANRHSEEFIMCRVSGAEPLSADELQVKWSFSKIRYHPAPPLIEGAKIILNDKVGEGTFCVICTIPLLRSSTPINETCFIVIHAYRFNIKLIPGGEDGVYVLGSTNILRCSVSMNRSLMALDSHVPTCRLKALNENNQTTSNGAIKLGPNQKFGSIAIDIIISMFGIDVMVKSTTLWFIELSIYLTINYILPFEKLAIKLLSHSNKLVYSLYDIRGLQRMDQMALLVAKVFVSTDPTALKLQILNDSHIFDTRETGTITCVLIPENMTSVFGKHLQWIDTHTKDVVAHSRYNQLFIRSQEEMQRKYTCKFKIGNLKKDLHLKYFDLAKVRFTTNSRTVYDIYEKGHLIHCYILPEEMRKLTDLVWGWYDPVKKVHKKFIEVDTFEEGAHHLSCNSPQFSIPPLNITFYIVRHKAVHLILDAPAQSRYKRSDPLPKCVWSVPWMNKEPGLRPTLVRSGFNRGTIFRGRTTCTSTVPGLERQFVHDFRIIGLNDVRLQIVQDTGKTFFRAGSKVVFACTMVPSVSENIFESVLYWKLSDNMVELQQPFIDLSHLQPGKYNSSCWSSSLTIPVLRLFYIIGENAKLTLRNREKRTYLVGQQMPDCIWNEEWMNKLPELAPTTFISDSPQERRTIRTISCTFKGDDIMERYSESIIIVKKEELRLKLSESYAAVLKETPTIVCDLDPPIRGIGEPYFYPVREFGLAKIEGNRLIAGNSNSNSSNGTYICIYNKHDLYMTKIFVISKVDLSSSPMISPVKREFVNGEEVQCSGTKDSQYGYYAIDVLHKDTNISLITKKQTRATLLSAFVIEIAISCTLRNSYLNSELEDKSVTLSAIVRPKKLINLKPGDRKYVDTSTVVHCAFDSTPKIGQHVTLNLFIYPLGYRNKVEKISLFSFKELGAIGGRYFFVCTIVNNDGPFWANIDEIIFLDTPAIPKISGKYIYGDQGLYCLTTEYPIWNRMLIASTESENGEIVRDGKGLYRFSRQSCYGYYNITCEVYGYYNLIAFYFRATYRIHYTGPEYSTKNAVDINRNDIIRIYSLFLLMVIILLILTFLALENYYRRQHISYVTKSQNYERFQSKALKGLQGQFLRIDLKDIPTDEALKFMTIVRLFDAAYAQVRPNFKRGAKKAKKTRYNWRKFMHLSKMAANNWMSGRILLRRRKIVRSSSEDSLETTEAKQSADK</sequence>
<accession>W6U7U9</accession>
<keyword evidence="2" id="KW-0732">Signal</keyword>
<dbReference type="Proteomes" id="UP000019149">
    <property type="component" value="Unassembled WGS sequence"/>
</dbReference>
<evidence type="ECO:0000313" key="3">
    <source>
        <dbReference type="EMBL" id="EUB57255.1"/>
    </source>
</evidence>
<dbReference type="CTD" id="36343580"/>
<gene>
    <name evidence="3" type="ORF">EGR_07865</name>
</gene>
<proteinExistence type="predicted"/>
<dbReference type="OMA" id="MYIVRAS"/>
<reference evidence="3 4" key="1">
    <citation type="journal article" date="2013" name="Nat. Genet.">
        <title>The genome of the hydatid tapeworm Echinococcus granulosus.</title>
        <authorList>
            <person name="Zheng H."/>
            <person name="Zhang W."/>
            <person name="Zhang L."/>
            <person name="Zhang Z."/>
            <person name="Li J."/>
            <person name="Lu G."/>
            <person name="Zhu Y."/>
            <person name="Wang Y."/>
            <person name="Huang Y."/>
            <person name="Liu J."/>
            <person name="Kang H."/>
            <person name="Chen J."/>
            <person name="Wang L."/>
            <person name="Chen A."/>
            <person name="Yu S."/>
            <person name="Gao Z."/>
            <person name="Jin L."/>
            <person name="Gu W."/>
            <person name="Wang Z."/>
            <person name="Zhao L."/>
            <person name="Shi B."/>
            <person name="Wen H."/>
            <person name="Lin R."/>
            <person name="Jones M.K."/>
            <person name="Brejova B."/>
            <person name="Vinar T."/>
            <person name="Zhao G."/>
            <person name="McManus D.P."/>
            <person name="Chen Z."/>
            <person name="Zhou Y."/>
            <person name="Wang S."/>
        </authorList>
    </citation>
    <scope>NUCLEOTIDE SEQUENCE [LARGE SCALE GENOMIC DNA]</scope>
</reference>
<feature type="transmembrane region" description="Helical" evidence="1">
    <location>
        <begin position="2007"/>
        <end position="2026"/>
    </location>
</feature>
<dbReference type="GeneID" id="36343580"/>
<dbReference type="RefSeq" id="XP_024348451.1">
    <property type="nucleotide sequence ID" value="XM_024497114.1"/>
</dbReference>
<name>W6U7U9_ECHGR</name>
<keyword evidence="1" id="KW-1133">Transmembrane helix</keyword>
<keyword evidence="4" id="KW-1185">Reference proteome</keyword>
<feature type="signal peptide" evidence="2">
    <location>
        <begin position="1"/>
        <end position="26"/>
    </location>
</feature>
<keyword evidence="1" id="KW-0812">Transmembrane</keyword>
<evidence type="ECO:0008006" key="5">
    <source>
        <dbReference type="Google" id="ProtNLM"/>
    </source>
</evidence>
<organism evidence="3 4">
    <name type="scientific">Echinococcus granulosus</name>
    <name type="common">Hydatid tapeworm</name>
    <dbReference type="NCBI Taxonomy" id="6210"/>
    <lineage>
        <taxon>Eukaryota</taxon>
        <taxon>Metazoa</taxon>
        <taxon>Spiralia</taxon>
        <taxon>Lophotrochozoa</taxon>
        <taxon>Platyhelminthes</taxon>
        <taxon>Cestoda</taxon>
        <taxon>Eucestoda</taxon>
        <taxon>Cyclophyllidea</taxon>
        <taxon>Taeniidae</taxon>
        <taxon>Echinococcus</taxon>
        <taxon>Echinococcus granulosus group</taxon>
    </lineage>
</organism>
<evidence type="ECO:0000256" key="2">
    <source>
        <dbReference type="SAM" id="SignalP"/>
    </source>
</evidence>
<comment type="caution">
    <text evidence="3">The sequence shown here is derived from an EMBL/GenBank/DDBJ whole genome shotgun (WGS) entry which is preliminary data.</text>
</comment>
<dbReference type="OrthoDB" id="6226988at2759"/>
<protein>
    <recommendedName>
        <fullName evidence="5">Ig-like domain-containing protein</fullName>
    </recommendedName>
</protein>
<evidence type="ECO:0000256" key="1">
    <source>
        <dbReference type="SAM" id="Phobius"/>
    </source>
</evidence>
<evidence type="ECO:0000313" key="4">
    <source>
        <dbReference type="Proteomes" id="UP000019149"/>
    </source>
</evidence>
<keyword evidence="1" id="KW-0472">Membrane</keyword>